<dbReference type="EMBL" id="CAAE01014581">
    <property type="protein sequence ID" value="CAF99847.1"/>
    <property type="molecule type" value="Genomic_DNA"/>
</dbReference>
<sequence>MREGSAVVGRTLHKYKRDGGERGGVRALTRILESAQCQHPGCAPLPSQ</sequence>
<dbReference type="AlphaFoldDB" id="Q4SHN5"/>
<organism evidence="1">
    <name type="scientific">Tetraodon nigroviridis</name>
    <name type="common">Spotted green pufferfish</name>
    <name type="synonym">Chelonodon nigroviridis</name>
    <dbReference type="NCBI Taxonomy" id="99883"/>
    <lineage>
        <taxon>Eukaryota</taxon>
        <taxon>Metazoa</taxon>
        <taxon>Chordata</taxon>
        <taxon>Craniata</taxon>
        <taxon>Vertebrata</taxon>
        <taxon>Euteleostomi</taxon>
        <taxon>Actinopterygii</taxon>
        <taxon>Neopterygii</taxon>
        <taxon>Teleostei</taxon>
        <taxon>Neoteleostei</taxon>
        <taxon>Acanthomorphata</taxon>
        <taxon>Eupercaria</taxon>
        <taxon>Tetraodontiformes</taxon>
        <taxon>Tetradontoidea</taxon>
        <taxon>Tetraodontidae</taxon>
        <taxon>Tetraodon</taxon>
    </lineage>
</organism>
<reference evidence="1" key="2">
    <citation type="submission" date="2004-02" db="EMBL/GenBank/DDBJ databases">
        <authorList>
            <consortium name="Genoscope"/>
            <consortium name="Whitehead Institute Centre for Genome Research"/>
        </authorList>
    </citation>
    <scope>NUCLEOTIDE SEQUENCE</scope>
</reference>
<reference evidence="1" key="1">
    <citation type="journal article" date="2004" name="Nature">
        <title>Genome duplication in the teleost fish Tetraodon nigroviridis reveals the early vertebrate proto-karyotype.</title>
        <authorList>
            <person name="Jaillon O."/>
            <person name="Aury J.-M."/>
            <person name="Brunet F."/>
            <person name="Petit J.-L."/>
            <person name="Stange-Thomann N."/>
            <person name="Mauceli E."/>
            <person name="Bouneau L."/>
            <person name="Fischer C."/>
            <person name="Ozouf-Costaz C."/>
            <person name="Bernot A."/>
            <person name="Nicaud S."/>
            <person name="Jaffe D."/>
            <person name="Fisher S."/>
            <person name="Lutfalla G."/>
            <person name="Dossat C."/>
            <person name="Segurens B."/>
            <person name="Dasilva C."/>
            <person name="Salanoubat M."/>
            <person name="Levy M."/>
            <person name="Boudet N."/>
            <person name="Castellano S."/>
            <person name="Anthouard V."/>
            <person name="Jubin C."/>
            <person name="Castelli V."/>
            <person name="Katinka M."/>
            <person name="Vacherie B."/>
            <person name="Biemont C."/>
            <person name="Skalli Z."/>
            <person name="Cattolico L."/>
            <person name="Poulain J."/>
            <person name="De Berardinis V."/>
            <person name="Cruaud C."/>
            <person name="Duprat S."/>
            <person name="Brottier P."/>
            <person name="Coutanceau J.-P."/>
            <person name="Gouzy J."/>
            <person name="Parra G."/>
            <person name="Lardier G."/>
            <person name="Chapple C."/>
            <person name="McKernan K.J."/>
            <person name="McEwan P."/>
            <person name="Bosak S."/>
            <person name="Kellis M."/>
            <person name="Volff J.-N."/>
            <person name="Guigo R."/>
            <person name="Zody M.C."/>
            <person name="Mesirov J."/>
            <person name="Lindblad-Toh K."/>
            <person name="Birren B."/>
            <person name="Nusbaum C."/>
            <person name="Kahn D."/>
            <person name="Robinson-Rechavi M."/>
            <person name="Laudet V."/>
            <person name="Schachter V."/>
            <person name="Quetier F."/>
            <person name="Saurin W."/>
            <person name="Scarpelli C."/>
            <person name="Wincker P."/>
            <person name="Lander E.S."/>
            <person name="Weissenbach J."/>
            <person name="Roest Crollius H."/>
        </authorList>
    </citation>
    <scope>NUCLEOTIDE SEQUENCE [LARGE SCALE GENOMIC DNA]</scope>
</reference>
<name>Q4SHN5_TETNG</name>
<protein>
    <submittedName>
        <fullName evidence="1">(spotted green pufferfish) hypothetical protein</fullName>
    </submittedName>
</protein>
<comment type="caution">
    <text evidence="1">The sequence shown here is derived from an EMBL/GenBank/DDBJ whole genome shotgun (WGS) entry which is preliminary data.</text>
</comment>
<evidence type="ECO:0000313" key="1">
    <source>
        <dbReference type="EMBL" id="CAF99847.1"/>
    </source>
</evidence>
<gene>
    <name evidence="1" type="ORF">GSTENG00018075001</name>
</gene>
<proteinExistence type="predicted"/>
<accession>Q4SHN5</accession>
<dbReference type="KEGG" id="tng:GSTEN00018075G001"/>